<protein>
    <recommendedName>
        <fullName evidence="4">Alanine racemase</fullName>
        <ecNumber evidence="4">5.1.1.1</ecNumber>
    </recommendedName>
</protein>
<feature type="active site" description="Proton acceptor; specific for L-alanine" evidence="4">
    <location>
        <position position="272"/>
    </location>
</feature>
<dbReference type="GO" id="GO:0030632">
    <property type="term" value="P:D-alanine biosynthetic process"/>
    <property type="evidence" value="ECO:0007669"/>
    <property type="project" value="UniProtKB-UniRule"/>
</dbReference>
<dbReference type="PRINTS" id="PR00992">
    <property type="entry name" value="ALARACEMASE"/>
</dbReference>
<dbReference type="Pfam" id="PF00842">
    <property type="entry name" value="Ala_racemase_C"/>
    <property type="match status" value="1"/>
</dbReference>
<comment type="catalytic activity">
    <reaction evidence="4">
        <text>L-alanine = D-alanine</text>
        <dbReference type="Rhea" id="RHEA:20249"/>
        <dbReference type="ChEBI" id="CHEBI:57416"/>
        <dbReference type="ChEBI" id="CHEBI:57972"/>
        <dbReference type="EC" id="5.1.1.1"/>
    </reaction>
</comment>
<dbReference type="SUPFAM" id="SSF51419">
    <property type="entry name" value="PLP-binding barrel"/>
    <property type="match status" value="1"/>
</dbReference>
<dbReference type="GO" id="GO:0008784">
    <property type="term" value="F:alanine racemase activity"/>
    <property type="evidence" value="ECO:0007669"/>
    <property type="project" value="UniProtKB-UniRule"/>
</dbReference>
<reference evidence="9" key="1">
    <citation type="submission" date="2018-02" db="EMBL/GenBank/DDBJ databases">
        <title>Genome sequence of Desulfocucumis palustris strain NAW-5.</title>
        <authorList>
            <person name="Watanabe M."/>
            <person name="Kojima H."/>
            <person name="Fukui M."/>
        </authorList>
    </citation>
    <scope>NUCLEOTIDE SEQUENCE [LARGE SCALE GENOMIC DNA]</scope>
    <source>
        <strain evidence="9">NAW-5</strain>
    </source>
</reference>
<dbReference type="PANTHER" id="PTHR30511:SF0">
    <property type="entry name" value="ALANINE RACEMASE, CATABOLIC-RELATED"/>
    <property type="match status" value="1"/>
</dbReference>
<dbReference type="UniPathway" id="UPA00042">
    <property type="reaction ID" value="UER00497"/>
</dbReference>
<comment type="cofactor">
    <cofactor evidence="1 4 5">
        <name>pyridoxal 5'-phosphate</name>
        <dbReference type="ChEBI" id="CHEBI:597326"/>
    </cofactor>
</comment>
<dbReference type="Gene3D" id="2.40.37.10">
    <property type="entry name" value="Lyase, Ornithine Decarboxylase, Chain A, domain 1"/>
    <property type="match status" value="1"/>
</dbReference>
<dbReference type="EMBL" id="BFAV01000117">
    <property type="protein sequence ID" value="GBF33696.1"/>
    <property type="molecule type" value="Genomic_DNA"/>
</dbReference>
<dbReference type="HAMAP" id="MF_01201">
    <property type="entry name" value="Ala_racemase"/>
    <property type="match status" value="1"/>
</dbReference>
<keyword evidence="9" id="KW-1185">Reference proteome</keyword>
<dbReference type="InterPro" id="IPR011079">
    <property type="entry name" value="Ala_racemase_C"/>
</dbReference>
<dbReference type="FunFam" id="3.20.20.10:FF:000002">
    <property type="entry name" value="Alanine racemase"/>
    <property type="match status" value="1"/>
</dbReference>
<dbReference type="RefSeq" id="WP_104372057.1">
    <property type="nucleotide sequence ID" value="NZ_BFAV01000117.1"/>
</dbReference>
<keyword evidence="2 4" id="KW-0663">Pyridoxal phosphate</keyword>
<dbReference type="SUPFAM" id="SSF50621">
    <property type="entry name" value="Alanine racemase C-terminal domain-like"/>
    <property type="match status" value="1"/>
</dbReference>
<dbReference type="InterPro" id="IPR009006">
    <property type="entry name" value="Ala_racemase/Decarboxylase_C"/>
</dbReference>
<dbReference type="AlphaFoldDB" id="A0A2L2XHI4"/>
<comment type="function">
    <text evidence="4">Catalyzes the interconversion of L-alanine and D-alanine. May also act on other amino acids.</text>
</comment>
<dbReference type="GO" id="GO:0030170">
    <property type="term" value="F:pyridoxal phosphate binding"/>
    <property type="evidence" value="ECO:0007669"/>
    <property type="project" value="UniProtKB-UniRule"/>
</dbReference>
<feature type="active site" description="Proton acceptor; specific for D-alanine" evidence="4">
    <location>
        <position position="45"/>
    </location>
</feature>
<evidence type="ECO:0000256" key="3">
    <source>
        <dbReference type="ARBA" id="ARBA00023235"/>
    </source>
</evidence>
<dbReference type="Pfam" id="PF01168">
    <property type="entry name" value="Ala_racemase_N"/>
    <property type="match status" value="1"/>
</dbReference>
<dbReference type="InterPro" id="IPR001608">
    <property type="entry name" value="Ala_racemase_N"/>
</dbReference>
<dbReference type="Proteomes" id="UP000239549">
    <property type="component" value="Unassembled WGS sequence"/>
</dbReference>
<dbReference type="GO" id="GO:0005829">
    <property type="term" value="C:cytosol"/>
    <property type="evidence" value="ECO:0007669"/>
    <property type="project" value="TreeGrafter"/>
</dbReference>
<dbReference type="EC" id="5.1.1.1" evidence="4"/>
<dbReference type="OrthoDB" id="9813814at2"/>
<keyword evidence="3 4" id="KW-0413">Isomerase</keyword>
<gene>
    <name evidence="8" type="ORF">DCCM_2802</name>
</gene>
<comment type="caution">
    <text evidence="8">The sequence shown here is derived from an EMBL/GenBank/DDBJ whole genome shotgun (WGS) entry which is preliminary data.</text>
</comment>
<dbReference type="InterPro" id="IPR000821">
    <property type="entry name" value="Ala_racemase"/>
</dbReference>
<evidence type="ECO:0000256" key="6">
    <source>
        <dbReference type="PIRSR" id="PIRSR600821-52"/>
    </source>
</evidence>
<dbReference type="NCBIfam" id="TIGR00492">
    <property type="entry name" value="alr"/>
    <property type="match status" value="1"/>
</dbReference>
<evidence type="ECO:0000256" key="5">
    <source>
        <dbReference type="PIRSR" id="PIRSR600821-50"/>
    </source>
</evidence>
<dbReference type="SMART" id="SM01005">
    <property type="entry name" value="Ala_racemase_C"/>
    <property type="match status" value="1"/>
</dbReference>
<accession>A0A2L2XHI4</accession>
<name>A0A2L2XHI4_9FIRM</name>
<feature type="modified residue" description="N6-(pyridoxal phosphate)lysine" evidence="4 5">
    <location>
        <position position="45"/>
    </location>
</feature>
<evidence type="ECO:0000313" key="9">
    <source>
        <dbReference type="Proteomes" id="UP000239549"/>
    </source>
</evidence>
<evidence type="ECO:0000256" key="4">
    <source>
        <dbReference type="HAMAP-Rule" id="MF_01201"/>
    </source>
</evidence>
<feature type="binding site" evidence="4 6">
    <location>
        <position position="321"/>
    </location>
    <ligand>
        <name>substrate</name>
    </ligand>
</feature>
<dbReference type="Gene3D" id="3.20.20.10">
    <property type="entry name" value="Alanine racemase"/>
    <property type="match status" value="1"/>
</dbReference>
<comment type="pathway">
    <text evidence="4">Amino-acid biosynthesis; D-alanine biosynthesis; D-alanine from L-alanine: step 1/1.</text>
</comment>
<organism evidence="8 9">
    <name type="scientific">Desulfocucumis palustris</name>
    <dbReference type="NCBI Taxonomy" id="1898651"/>
    <lineage>
        <taxon>Bacteria</taxon>
        <taxon>Bacillati</taxon>
        <taxon>Bacillota</taxon>
        <taxon>Clostridia</taxon>
        <taxon>Eubacteriales</taxon>
        <taxon>Desulfocucumaceae</taxon>
        <taxon>Desulfocucumis</taxon>
    </lineage>
</organism>
<evidence type="ECO:0000256" key="2">
    <source>
        <dbReference type="ARBA" id="ARBA00022898"/>
    </source>
</evidence>
<evidence type="ECO:0000256" key="1">
    <source>
        <dbReference type="ARBA" id="ARBA00001933"/>
    </source>
</evidence>
<comment type="similarity">
    <text evidence="4">Belongs to the alanine racemase family.</text>
</comment>
<evidence type="ECO:0000313" key="8">
    <source>
        <dbReference type="EMBL" id="GBF33696.1"/>
    </source>
</evidence>
<dbReference type="InterPro" id="IPR020622">
    <property type="entry name" value="Ala_racemase_pyridoxalP-BS"/>
</dbReference>
<evidence type="ECO:0000259" key="7">
    <source>
        <dbReference type="SMART" id="SM01005"/>
    </source>
</evidence>
<dbReference type="NCBIfam" id="NF033131">
    <property type="entry name" value="vanT-G-Cterm"/>
    <property type="match status" value="1"/>
</dbReference>
<feature type="binding site" evidence="4 6">
    <location>
        <position position="139"/>
    </location>
    <ligand>
        <name>substrate</name>
    </ligand>
</feature>
<dbReference type="InterPro" id="IPR029066">
    <property type="entry name" value="PLP-binding_barrel"/>
</dbReference>
<dbReference type="PROSITE" id="PS00395">
    <property type="entry name" value="ALANINE_RACEMASE"/>
    <property type="match status" value="1"/>
</dbReference>
<sequence length="380" mass="42295">MRTLTLHSNNLDRAWAEIHLANLGHNVKVLRNLLPHGCELMAVVKANAYGHGDVKIARYLNRIGVFSFAVATIEEGIRLRTYGIKGNILILGYTDPHRLPELVRYRLSQTVVDYKHAKQLNASEQPISVHIKIDTGMHRLGESCNNTAEIESIFQCRNLRVCGIYTHLYVADSTQEDDIAFTKEQLSDFYTLLEHLKQHRIKLPKMHIQSSYGILNYPELQCSYARIGIALYGVLSSPSNRTKIQPELRPVLSLKSRVVLIRQIVAGECVGYGRAFSASRNTRIAVLSIGYADGVPRSLSCGKGEVLIHGCRAPIIGRICMDQLMIDITDIHNVKRGDIATLLGEGGSEVITAEEVAAASETIANELLSRLGSRLERVYL</sequence>
<dbReference type="PANTHER" id="PTHR30511">
    <property type="entry name" value="ALANINE RACEMASE"/>
    <property type="match status" value="1"/>
</dbReference>
<proteinExistence type="inferred from homology"/>
<feature type="domain" description="Alanine racemase C-terminal" evidence="7">
    <location>
        <begin position="251"/>
        <end position="380"/>
    </location>
</feature>